<keyword evidence="2" id="KW-1185">Reference proteome</keyword>
<dbReference type="EMBL" id="JACHXU010000041">
    <property type="protein sequence ID" value="MBB3210546.1"/>
    <property type="molecule type" value="Genomic_DNA"/>
</dbReference>
<sequence length="179" mass="20457">MTPFASNVADKRFAFLISTMIDSRLIWYKHYYLWADDLIASLPSVPQWVLQIATIKYYPDAVAEINRFVHSEPFEQLGNTDDERVACLFLQHRMGALSWATFLDAAGRFIDASGGGHIDCEFFFCMLNDIEDANYGSELESQQVQRVYAEFASEIESVGAIFSVFHDYFRRYVSANSDA</sequence>
<dbReference type="Proteomes" id="UP000536179">
    <property type="component" value="Unassembled WGS sequence"/>
</dbReference>
<accession>A0A7W5H9W8</accession>
<reference evidence="1 2" key="1">
    <citation type="submission" date="2020-08" db="EMBL/GenBank/DDBJ databases">
        <title>Genomic Encyclopedia of Type Strains, Phase III (KMG-III): the genomes of soil and plant-associated and newly described type strains.</title>
        <authorList>
            <person name="Whitman W."/>
        </authorList>
    </citation>
    <scope>NUCLEOTIDE SEQUENCE [LARGE SCALE GENOMIC DNA]</scope>
    <source>
        <strain evidence="1 2">CECT 8075</strain>
    </source>
</reference>
<organism evidence="1 2">
    <name type="scientific">Aporhodopirellula rubra</name>
    <dbReference type="NCBI Taxonomy" id="980271"/>
    <lineage>
        <taxon>Bacteria</taxon>
        <taxon>Pseudomonadati</taxon>
        <taxon>Planctomycetota</taxon>
        <taxon>Planctomycetia</taxon>
        <taxon>Pirellulales</taxon>
        <taxon>Pirellulaceae</taxon>
        <taxon>Aporhodopirellula</taxon>
    </lineage>
</organism>
<protein>
    <submittedName>
        <fullName evidence="1">Uncharacterized protein</fullName>
    </submittedName>
</protein>
<evidence type="ECO:0000313" key="1">
    <source>
        <dbReference type="EMBL" id="MBB3210546.1"/>
    </source>
</evidence>
<dbReference type="AlphaFoldDB" id="A0A7W5H9W8"/>
<dbReference type="RefSeq" id="WP_221225492.1">
    <property type="nucleotide sequence ID" value="NZ_JACHXU010000041.1"/>
</dbReference>
<gene>
    <name evidence="1" type="ORF">FHS27_006393</name>
</gene>
<comment type="caution">
    <text evidence="1">The sequence shown here is derived from an EMBL/GenBank/DDBJ whole genome shotgun (WGS) entry which is preliminary data.</text>
</comment>
<proteinExistence type="predicted"/>
<name>A0A7W5H9W8_9BACT</name>
<evidence type="ECO:0000313" key="2">
    <source>
        <dbReference type="Proteomes" id="UP000536179"/>
    </source>
</evidence>